<dbReference type="InterPro" id="IPR036890">
    <property type="entry name" value="HATPase_C_sf"/>
</dbReference>
<dbReference type="Gene3D" id="3.30.565.10">
    <property type="entry name" value="Histidine kinase-like ATPase, C-terminal domain"/>
    <property type="match status" value="1"/>
</dbReference>
<dbReference type="AlphaFoldDB" id="A0A1G7XTX5"/>
<name>A0A1G7XTX5_9ACTN</name>
<reference evidence="1 3" key="1">
    <citation type="submission" date="2016-10" db="EMBL/GenBank/DDBJ databases">
        <authorList>
            <person name="de Groot N.N."/>
        </authorList>
    </citation>
    <scope>NUCLEOTIDE SEQUENCE [LARGE SCALE GENOMIC DNA]</scope>
    <source>
        <strain evidence="1 3">CGMCC 4.1859</strain>
    </source>
</reference>
<evidence type="ECO:0000313" key="1">
    <source>
        <dbReference type="EMBL" id="SDG87483.1"/>
    </source>
</evidence>
<organism evidence="1 3">
    <name type="scientific">Streptomyces griseoaurantiacus</name>
    <dbReference type="NCBI Taxonomy" id="68213"/>
    <lineage>
        <taxon>Bacteria</taxon>
        <taxon>Bacillati</taxon>
        <taxon>Actinomycetota</taxon>
        <taxon>Actinomycetes</taxon>
        <taxon>Kitasatosporales</taxon>
        <taxon>Streptomycetaceae</taxon>
        <taxon>Streptomyces</taxon>
        <taxon>Streptomyces aurantiacus group</taxon>
    </lineage>
</organism>
<protein>
    <submittedName>
        <fullName evidence="2">Pep a2</fullName>
    </submittedName>
</protein>
<dbReference type="Proteomes" id="UP000198614">
    <property type="component" value="Unassembled WGS sequence"/>
</dbReference>
<dbReference type="EMBL" id="CP108330">
    <property type="protein sequence ID" value="WUR36160.1"/>
    <property type="molecule type" value="Genomic_DNA"/>
</dbReference>
<dbReference type="EMBL" id="FNAX01000034">
    <property type="protein sequence ID" value="SDG87483.1"/>
    <property type="molecule type" value="Genomic_DNA"/>
</dbReference>
<gene>
    <name evidence="2" type="ORF">OHN36_02690</name>
    <name evidence="1" type="ORF">SAMN05216260_1343</name>
</gene>
<proteinExistence type="predicted"/>
<sequence>MKTAAPCYYHLEVDVTPDRIDQIRRILTAHLRYWNLEAHAETVCHCTDVLLHTIARHAVDKNTTLEMWWNGQHLITAVQDSDRDIRPHYAPSGCLAQIAALSDGWGCCATAGGGKIIWFSRRARAAERAPLRAPAPTPGISTALGVPRALPVPALAHSEEVAASVHA</sequence>
<evidence type="ECO:0000313" key="4">
    <source>
        <dbReference type="Proteomes" id="UP001432161"/>
    </source>
</evidence>
<evidence type="ECO:0000313" key="2">
    <source>
        <dbReference type="EMBL" id="WUR36160.1"/>
    </source>
</evidence>
<dbReference type="OrthoDB" id="3852548at2"/>
<evidence type="ECO:0000313" key="3">
    <source>
        <dbReference type="Proteomes" id="UP000198614"/>
    </source>
</evidence>
<reference evidence="2" key="2">
    <citation type="submission" date="2022-10" db="EMBL/GenBank/DDBJ databases">
        <title>The complete genomes of actinobacterial strains from the NBC collection.</title>
        <authorList>
            <person name="Joergensen T.S."/>
            <person name="Alvarez Arevalo M."/>
            <person name="Sterndorff E.B."/>
            <person name="Faurdal D."/>
            <person name="Vuksanovic O."/>
            <person name="Mourched A.-S."/>
            <person name="Charusanti P."/>
            <person name="Shaw S."/>
            <person name="Blin K."/>
            <person name="Weber T."/>
        </authorList>
    </citation>
    <scope>NUCLEOTIDE SEQUENCE</scope>
    <source>
        <strain evidence="2">NBC_00489</strain>
    </source>
</reference>
<accession>A0A1G7XTX5</accession>
<dbReference type="Proteomes" id="UP001432161">
    <property type="component" value="Chromosome"/>
</dbReference>
<keyword evidence="4" id="KW-1185">Reference proteome</keyword>